<dbReference type="EMBL" id="JABFAF010000007">
    <property type="protein sequence ID" value="MBA0859288.1"/>
    <property type="molecule type" value="Genomic_DNA"/>
</dbReference>
<protein>
    <submittedName>
        <fullName evidence="1">Uncharacterized protein</fullName>
    </submittedName>
</protein>
<comment type="caution">
    <text evidence="1">The sequence shown here is derived from an EMBL/GenBank/DDBJ whole genome shotgun (WGS) entry which is preliminary data.</text>
</comment>
<name>A0A7J9LKU9_GOSSC</name>
<proteinExistence type="predicted"/>
<evidence type="ECO:0000313" key="2">
    <source>
        <dbReference type="Proteomes" id="UP000593576"/>
    </source>
</evidence>
<sequence length="38" mass="4223">DSGSLSGYNCTYVLVRSSSLYSQSEMYSTELNSVYMSL</sequence>
<evidence type="ECO:0000313" key="1">
    <source>
        <dbReference type="EMBL" id="MBA0859288.1"/>
    </source>
</evidence>
<reference evidence="1 2" key="1">
    <citation type="journal article" date="2019" name="Genome Biol. Evol.">
        <title>Insights into the evolution of the New World diploid cottons (Gossypium, subgenus Houzingenia) based on genome sequencing.</title>
        <authorList>
            <person name="Grover C.E."/>
            <person name="Arick M.A. 2nd"/>
            <person name="Thrash A."/>
            <person name="Conover J.L."/>
            <person name="Sanders W.S."/>
            <person name="Peterson D.G."/>
            <person name="Frelichowski J.E."/>
            <person name="Scheffler J.A."/>
            <person name="Scheffler B.E."/>
            <person name="Wendel J.F."/>
        </authorList>
    </citation>
    <scope>NUCLEOTIDE SEQUENCE [LARGE SCALE GENOMIC DNA]</scope>
    <source>
        <strain evidence="1">1</strain>
        <tissue evidence="1">Leaf</tissue>
    </source>
</reference>
<feature type="non-terminal residue" evidence="1">
    <location>
        <position position="1"/>
    </location>
</feature>
<dbReference type="Proteomes" id="UP000593576">
    <property type="component" value="Unassembled WGS sequence"/>
</dbReference>
<dbReference type="AlphaFoldDB" id="A0A7J9LKU9"/>
<organism evidence="1 2">
    <name type="scientific">Gossypium schwendimanii</name>
    <name type="common">Cotton</name>
    <dbReference type="NCBI Taxonomy" id="34291"/>
    <lineage>
        <taxon>Eukaryota</taxon>
        <taxon>Viridiplantae</taxon>
        <taxon>Streptophyta</taxon>
        <taxon>Embryophyta</taxon>
        <taxon>Tracheophyta</taxon>
        <taxon>Spermatophyta</taxon>
        <taxon>Magnoliopsida</taxon>
        <taxon>eudicotyledons</taxon>
        <taxon>Gunneridae</taxon>
        <taxon>Pentapetalae</taxon>
        <taxon>rosids</taxon>
        <taxon>malvids</taxon>
        <taxon>Malvales</taxon>
        <taxon>Malvaceae</taxon>
        <taxon>Malvoideae</taxon>
        <taxon>Gossypium</taxon>
    </lineage>
</organism>
<accession>A0A7J9LKU9</accession>
<gene>
    <name evidence="1" type="ORF">Goshw_005298</name>
</gene>
<keyword evidence="2" id="KW-1185">Reference proteome</keyword>